<proteinExistence type="predicted"/>
<gene>
    <name evidence="1" type="ORF">GO998_24095</name>
</gene>
<reference evidence="1 2" key="1">
    <citation type="journal article" date="2021" name="Phytopathology">
        <title>Complete genome sequence of Ralstonia syzygii subsp. indonesiensis strain LLRS-1, isolated from wilted tobacco in China.</title>
        <authorList>
            <person name="Lu C.H."/>
            <person name="Li J.Y."/>
            <person name="Mi M.G."/>
            <person name="Lin Z.L."/>
            <person name="Jiang N."/>
            <person name="Gai X."/>
            <person name="Ma J.H."/>
            <person name="Lei L.P."/>
            <person name="Xia Z.Y."/>
        </authorList>
    </citation>
    <scope>NUCLEOTIDE SEQUENCE [LARGE SCALE GENOMIC DNA]</scope>
    <source>
        <strain evidence="1 2">LLRS-1</strain>
    </source>
</reference>
<dbReference type="Proteomes" id="UP000677898">
    <property type="component" value="Plasmid pLLRS-1"/>
</dbReference>
<keyword evidence="1" id="KW-0614">Plasmid</keyword>
<sequence length="92" mass="9956">MAAPSGLVDRRGALQRFQGRFAHARHDCGVSYSRCVRLTELLTDSGQASKSVESLKPVIFFLVGGVVSGWVVGARSRISLQWSVSVHQKSVA</sequence>
<evidence type="ECO:0000313" key="1">
    <source>
        <dbReference type="EMBL" id="QUP56724.1"/>
    </source>
</evidence>
<organism evidence="1 2">
    <name type="scientific">Ralstonia syzygii</name>
    <dbReference type="NCBI Taxonomy" id="28097"/>
    <lineage>
        <taxon>Bacteria</taxon>
        <taxon>Pseudomonadati</taxon>
        <taxon>Pseudomonadota</taxon>
        <taxon>Betaproteobacteria</taxon>
        <taxon>Burkholderiales</taxon>
        <taxon>Burkholderiaceae</taxon>
        <taxon>Ralstonia</taxon>
        <taxon>Ralstonia solanacearum species complex</taxon>
    </lineage>
</organism>
<accession>A0ABX7ZP70</accession>
<protein>
    <submittedName>
        <fullName evidence="1">Uncharacterized protein</fullName>
    </submittedName>
</protein>
<keyword evidence="2" id="KW-1185">Reference proteome</keyword>
<geneLocation type="plasmid" evidence="1 2">
    <name>pLLRS-1</name>
</geneLocation>
<name>A0ABX7ZP70_9RALS</name>
<evidence type="ECO:0000313" key="2">
    <source>
        <dbReference type="Proteomes" id="UP000677898"/>
    </source>
</evidence>
<dbReference type="EMBL" id="CP046730">
    <property type="protein sequence ID" value="QUP56724.1"/>
    <property type="molecule type" value="Genomic_DNA"/>
</dbReference>